<feature type="compositionally biased region" description="Pro residues" evidence="1">
    <location>
        <begin position="51"/>
        <end position="62"/>
    </location>
</feature>
<reference evidence="2 3" key="1">
    <citation type="journal article" date="2018" name="Front. Plant Sci.">
        <title>Red Clover (Trifolium pratense) and Zigzag Clover (T. medium) - A Picture of Genomic Similarities and Differences.</title>
        <authorList>
            <person name="Dluhosova J."/>
            <person name="Istvanek J."/>
            <person name="Nedelnik J."/>
            <person name="Repkova J."/>
        </authorList>
    </citation>
    <scope>NUCLEOTIDE SEQUENCE [LARGE SCALE GENOMIC DNA]</scope>
    <source>
        <strain evidence="3">cv. 10/8</strain>
        <tissue evidence="2">Leaf</tissue>
    </source>
</reference>
<proteinExistence type="predicted"/>
<feature type="non-terminal residue" evidence="2">
    <location>
        <position position="112"/>
    </location>
</feature>
<protein>
    <submittedName>
        <fullName evidence="2">Uncharacterized protein</fullName>
    </submittedName>
</protein>
<sequence length="112" mass="12496">GLRKDINHELTILKPSSLTQGIDLAKLAEAKNLAAKPPFSRTAKSFLSSPNPQPSLLGPPLPVPIRRLTQAEQLKRRSKGLCFNCDEKFHLGHRCAKKQFLLLLMDDPDEEV</sequence>
<dbReference type="Proteomes" id="UP000265520">
    <property type="component" value="Unassembled WGS sequence"/>
</dbReference>
<name>A0A392S4M1_9FABA</name>
<feature type="region of interest" description="Disordered" evidence="1">
    <location>
        <begin position="41"/>
        <end position="62"/>
    </location>
</feature>
<feature type="non-terminal residue" evidence="2">
    <location>
        <position position="1"/>
    </location>
</feature>
<comment type="caution">
    <text evidence="2">The sequence shown here is derived from an EMBL/GenBank/DDBJ whole genome shotgun (WGS) entry which is preliminary data.</text>
</comment>
<organism evidence="2 3">
    <name type="scientific">Trifolium medium</name>
    <dbReference type="NCBI Taxonomy" id="97028"/>
    <lineage>
        <taxon>Eukaryota</taxon>
        <taxon>Viridiplantae</taxon>
        <taxon>Streptophyta</taxon>
        <taxon>Embryophyta</taxon>
        <taxon>Tracheophyta</taxon>
        <taxon>Spermatophyta</taxon>
        <taxon>Magnoliopsida</taxon>
        <taxon>eudicotyledons</taxon>
        <taxon>Gunneridae</taxon>
        <taxon>Pentapetalae</taxon>
        <taxon>rosids</taxon>
        <taxon>fabids</taxon>
        <taxon>Fabales</taxon>
        <taxon>Fabaceae</taxon>
        <taxon>Papilionoideae</taxon>
        <taxon>50 kb inversion clade</taxon>
        <taxon>NPAAA clade</taxon>
        <taxon>Hologalegina</taxon>
        <taxon>IRL clade</taxon>
        <taxon>Trifolieae</taxon>
        <taxon>Trifolium</taxon>
    </lineage>
</organism>
<evidence type="ECO:0000313" key="2">
    <source>
        <dbReference type="EMBL" id="MCI43609.1"/>
    </source>
</evidence>
<evidence type="ECO:0000313" key="3">
    <source>
        <dbReference type="Proteomes" id="UP000265520"/>
    </source>
</evidence>
<keyword evidence="3" id="KW-1185">Reference proteome</keyword>
<dbReference type="EMBL" id="LXQA010319887">
    <property type="protein sequence ID" value="MCI43609.1"/>
    <property type="molecule type" value="Genomic_DNA"/>
</dbReference>
<dbReference type="AlphaFoldDB" id="A0A392S4M1"/>
<accession>A0A392S4M1</accession>
<evidence type="ECO:0000256" key="1">
    <source>
        <dbReference type="SAM" id="MobiDB-lite"/>
    </source>
</evidence>